<dbReference type="InterPro" id="IPR003807">
    <property type="entry name" value="DUF202"/>
</dbReference>
<dbReference type="GO" id="GO:0006799">
    <property type="term" value="P:polyphosphate biosynthetic process"/>
    <property type="evidence" value="ECO:0007669"/>
    <property type="project" value="UniProtKB-ARBA"/>
</dbReference>
<keyword evidence="3 7" id="KW-0812">Transmembrane</keyword>
<keyword evidence="4 7" id="KW-1133">Transmembrane helix</keyword>
<gene>
    <name evidence="9" type="ORF">BN980_GECA03s04795g</name>
</gene>
<evidence type="ECO:0000256" key="7">
    <source>
        <dbReference type="SAM" id="Phobius"/>
    </source>
</evidence>
<evidence type="ECO:0000259" key="8">
    <source>
        <dbReference type="PROSITE" id="PS51382"/>
    </source>
</evidence>
<evidence type="ECO:0000256" key="4">
    <source>
        <dbReference type="ARBA" id="ARBA00022989"/>
    </source>
</evidence>
<dbReference type="OrthoDB" id="6493944at2759"/>
<evidence type="ECO:0000256" key="6">
    <source>
        <dbReference type="SAM" id="MobiDB-lite"/>
    </source>
</evidence>
<feature type="domain" description="SPX" evidence="8">
    <location>
        <begin position="1"/>
        <end position="144"/>
    </location>
</feature>
<dbReference type="Pfam" id="PF02656">
    <property type="entry name" value="DUF202"/>
    <property type="match status" value="1"/>
</dbReference>
<dbReference type="GO" id="GO:0000329">
    <property type="term" value="C:fungal-type vacuole membrane"/>
    <property type="evidence" value="ECO:0007669"/>
    <property type="project" value="TreeGrafter"/>
</dbReference>
<dbReference type="STRING" id="1173061.A0A0J9X602"/>
<dbReference type="GO" id="GO:0033254">
    <property type="term" value="C:vacuolar transporter chaperone complex"/>
    <property type="evidence" value="ECO:0007669"/>
    <property type="project" value="UniProtKB-ARBA"/>
</dbReference>
<dbReference type="InterPro" id="IPR042267">
    <property type="entry name" value="VTC_sf"/>
</dbReference>
<protein>
    <submittedName>
        <fullName evidence="9">Similar to Saccharomyces cerevisiae YFL004W VTC2 Subunit of the vacuolar transporter chaperone (VTC) complex involved in membrane trafficking</fullName>
    </submittedName>
</protein>
<feature type="compositionally biased region" description="Polar residues" evidence="6">
    <location>
        <begin position="549"/>
        <end position="561"/>
    </location>
</feature>
<feature type="compositionally biased region" description="Acidic residues" evidence="6">
    <location>
        <begin position="590"/>
        <end position="613"/>
    </location>
</feature>
<name>A0A0J9X602_GEOCN</name>
<evidence type="ECO:0000313" key="10">
    <source>
        <dbReference type="Proteomes" id="UP000242525"/>
    </source>
</evidence>
<feature type="transmembrane region" description="Helical" evidence="7">
    <location>
        <begin position="717"/>
        <end position="735"/>
    </location>
</feature>
<dbReference type="Pfam" id="PF09359">
    <property type="entry name" value="VTC"/>
    <property type="match status" value="1"/>
</dbReference>
<dbReference type="CDD" id="cd14480">
    <property type="entry name" value="SPX_VTC2_like"/>
    <property type="match status" value="1"/>
</dbReference>
<keyword evidence="5 7" id="KW-0472">Membrane</keyword>
<keyword evidence="2" id="KW-0926">Vacuole</keyword>
<dbReference type="Gene3D" id="3.20.100.30">
    <property type="entry name" value="VTC, catalytic tunnel domain"/>
    <property type="match status" value="1"/>
</dbReference>
<feature type="region of interest" description="Disordered" evidence="6">
    <location>
        <begin position="535"/>
        <end position="564"/>
    </location>
</feature>
<comment type="subcellular location">
    <subcellularLocation>
        <location evidence="1">Vacuole membrane</location>
        <topology evidence="1">Multi-pass membrane protein</topology>
    </subcellularLocation>
</comment>
<sequence length="796" mass="90404">MLFGVRLASQIYPPWKEEYIAYEKLKKLLKESVVPHSTKQDDWSEADETNFVSVLDSELEKVYSFQSRTYSSLSDKISEIEKSINQAENFKVEDAKSFEAKLEEILEAARELDTFSRLNFTGFTKIVKKHDRLHPKYQVKPLLRVRLAALPFHSEDYSPLLYRLSVLYAFLGENVGADSTPAGLSSMVAGENTDYTTYKFWVHPENVMEVKTRILRHLPLLIYGSSSKSDAGEDDEDVGEPTITSLYFDNPALELYESKLKKSEVSPSLRLRWVGKLSDKPEITLEKKVVDHTATGEYIPDEKLVIKEKYIQPFLEGKYSMEKTIKKMKERGSTEATIEAYKKTVDDIQTFIKEHEISPVMRTMYNRSAFQIPGDNRVRAILDSNIVFIREDDFDEARPVRDPESWHRSDIDAPGIKKPLSLLRKGEFSKFPFAVLEFRVLTRNSSDKKGKTPSSTDPSASMPVIKRHGKWIQELTNSHLVKEVPKFSKFVQGIASLFAEDDRLDALPFWVNDLEYDIRQDPKQAWEEQKRRLKEAASVAKDSNKIRLRTSSSSRLPQSPLFSGLEDNAIRPQISLSADGSSPALVEETIEEEPNDDADIDDDDSTDDGETDVTSEALRKQKSKSLKSRIRNLSFLPNQGPRLNMDSEDEEIVLPAGVVKPSSLIRNSGPVKVETKVWLANERTFNKWLHITTLLSALTFTLYSSVGRSSSQQTAEYVAYILFALTIFSGLWGYGTYMQRLKYIKARSERHLDSPVGPIIISLGLLAALIVNFISNYKVHHGINHPGVQPNVTVGF</sequence>
<dbReference type="PANTHER" id="PTHR46140:SF2">
    <property type="entry name" value="VACUOLAR TRANSPORTER CHAPERONE 3 COMPLEX SUBUNIT 3-RELATED"/>
    <property type="match status" value="1"/>
</dbReference>
<proteinExistence type="predicted"/>
<accession>A0A0J9X602</accession>
<evidence type="ECO:0000256" key="2">
    <source>
        <dbReference type="ARBA" id="ARBA00022554"/>
    </source>
</evidence>
<dbReference type="InterPro" id="IPR018966">
    <property type="entry name" value="VTC_domain"/>
</dbReference>
<dbReference type="PANTHER" id="PTHR46140">
    <property type="entry name" value="VACUOLAR TRANSPORTER CHAPERONE 1-RELATED"/>
    <property type="match status" value="1"/>
</dbReference>
<evidence type="ECO:0000256" key="3">
    <source>
        <dbReference type="ARBA" id="ARBA00022692"/>
    </source>
</evidence>
<feature type="region of interest" description="Disordered" evidence="6">
    <location>
        <begin position="590"/>
        <end position="625"/>
    </location>
</feature>
<keyword evidence="10" id="KW-1185">Reference proteome</keyword>
<evidence type="ECO:0000313" key="9">
    <source>
        <dbReference type="EMBL" id="CDO52614.1"/>
    </source>
</evidence>
<feature type="transmembrane region" description="Helical" evidence="7">
    <location>
        <begin position="688"/>
        <end position="705"/>
    </location>
</feature>
<feature type="transmembrane region" description="Helical" evidence="7">
    <location>
        <begin position="755"/>
        <end position="774"/>
    </location>
</feature>
<dbReference type="Proteomes" id="UP000242525">
    <property type="component" value="Unassembled WGS sequence"/>
</dbReference>
<organism evidence="9 10">
    <name type="scientific">Geotrichum candidum</name>
    <name type="common">Oospora lactis</name>
    <name type="synonym">Dipodascus geotrichum</name>
    <dbReference type="NCBI Taxonomy" id="1173061"/>
    <lineage>
        <taxon>Eukaryota</taxon>
        <taxon>Fungi</taxon>
        <taxon>Dikarya</taxon>
        <taxon>Ascomycota</taxon>
        <taxon>Saccharomycotina</taxon>
        <taxon>Dipodascomycetes</taxon>
        <taxon>Dipodascales</taxon>
        <taxon>Dipodascaceae</taxon>
        <taxon>Geotrichum</taxon>
    </lineage>
</organism>
<dbReference type="PROSITE" id="PS51382">
    <property type="entry name" value="SPX"/>
    <property type="match status" value="1"/>
</dbReference>
<dbReference type="InterPro" id="IPR051572">
    <property type="entry name" value="VTC_Complex_Subunit"/>
</dbReference>
<dbReference type="AlphaFoldDB" id="A0A0J9X602"/>
<dbReference type="EMBL" id="CCBN010000003">
    <property type="protein sequence ID" value="CDO52614.1"/>
    <property type="molecule type" value="Genomic_DNA"/>
</dbReference>
<comment type="caution">
    <text evidence="9">The sequence shown here is derived from an EMBL/GenBank/DDBJ whole genome shotgun (WGS) entry which is preliminary data.</text>
</comment>
<evidence type="ECO:0000256" key="5">
    <source>
        <dbReference type="ARBA" id="ARBA00023136"/>
    </source>
</evidence>
<dbReference type="InterPro" id="IPR004331">
    <property type="entry name" value="SPX_dom"/>
</dbReference>
<evidence type="ECO:0000256" key="1">
    <source>
        <dbReference type="ARBA" id="ARBA00004128"/>
    </source>
</evidence>
<reference evidence="9" key="1">
    <citation type="submission" date="2014-03" db="EMBL/GenBank/DDBJ databases">
        <authorList>
            <person name="Casaregola S."/>
        </authorList>
    </citation>
    <scope>NUCLEOTIDE SEQUENCE [LARGE SCALE GENOMIC DNA]</scope>
    <source>
        <strain evidence="9">CLIB 918</strain>
    </source>
</reference>